<evidence type="ECO:0000313" key="7">
    <source>
        <dbReference type="EMBL" id="ORZ35357.1"/>
    </source>
</evidence>
<comment type="function">
    <text evidence="4">Component of the NOP7 complex, which is required for maturation of the 25S and 5.8S ribosomal RNAs and formation of the 60S ribosome.</text>
</comment>
<dbReference type="GO" id="GO:0030687">
    <property type="term" value="C:preribosome, large subunit precursor"/>
    <property type="evidence" value="ECO:0007669"/>
    <property type="project" value="UniProtKB-UniRule"/>
</dbReference>
<dbReference type="GO" id="GO:0043021">
    <property type="term" value="F:ribonucleoprotein complex binding"/>
    <property type="evidence" value="ECO:0007669"/>
    <property type="project" value="UniProtKB-UniRule"/>
</dbReference>
<dbReference type="InterPro" id="IPR010613">
    <property type="entry name" value="PES"/>
</dbReference>
<feature type="compositionally biased region" description="Acidic residues" evidence="5">
    <location>
        <begin position="502"/>
        <end position="536"/>
    </location>
</feature>
<keyword evidence="3 4" id="KW-0539">Nucleus</keyword>
<dbReference type="GO" id="GO:0003723">
    <property type="term" value="F:RNA binding"/>
    <property type="evidence" value="ECO:0007669"/>
    <property type="project" value="TreeGrafter"/>
</dbReference>
<comment type="similarity">
    <text evidence="4">Belongs to the pescadillo family.</text>
</comment>
<protein>
    <recommendedName>
        <fullName evidence="4">Pescadillo homolog</fullName>
    </recommendedName>
    <alternativeName>
        <fullName evidence="4">Nucleolar protein 7 homolog</fullName>
    </alternativeName>
</protein>
<dbReference type="OrthoDB" id="10264910at2759"/>
<dbReference type="SUPFAM" id="SSF52113">
    <property type="entry name" value="BRCT domain"/>
    <property type="match status" value="1"/>
</dbReference>
<feature type="compositionally biased region" description="Basic and acidic residues" evidence="5">
    <location>
        <begin position="549"/>
        <end position="558"/>
    </location>
</feature>
<dbReference type="GO" id="GO:0000463">
    <property type="term" value="P:maturation of LSU-rRNA from tricistronic rRNA transcript (SSU-rRNA, 5.8S rRNA, LSU-rRNA)"/>
    <property type="evidence" value="ECO:0007669"/>
    <property type="project" value="UniProtKB-UniRule"/>
</dbReference>
<dbReference type="Proteomes" id="UP000193411">
    <property type="component" value="Unassembled WGS sequence"/>
</dbReference>
<dbReference type="GO" id="GO:0005654">
    <property type="term" value="C:nucleoplasm"/>
    <property type="evidence" value="ECO:0007669"/>
    <property type="project" value="UniProtKB-SubCell"/>
</dbReference>
<dbReference type="InterPro" id="IPR001357">
    <property type="entry name" value="BRCT_dom"/>
</dbReference>
<evidence type="ECO:0000256" key="5">
    <source>
        <dbReference type="SAM" id="MobiDB-lite"/>
    </source>
</evidence>
<dbReference type="FunFam" id="3.40.50.10190:FF:000002">
    <property type="entry name" value="Pescadillo homolog"/>
    <property type="match status" value="1"/>
</dbReference>
<evidence type="ECO:0000256" key="4">
    <source>
        <dbReference type="HAMAP-Rule" id="MF_03028"/>
    </source>
</evidence>
<keyword evidence="2 4" id="KW-0698">rRNA processing</keyword>
<dbReference type="EMBL" id="MCFL01000023">
    <property type="protein sequence ID" value="ORZ35357.1"/>
    <property type="molecule type" value="Genomic_DNA"/>
</dbReference>
<feature type="domain" description="BRCT" evidence="6">
    <location>
        <begin position="365"/>
        <end position="454"/>
    </location>
</feature>
<feature type="region of interest" description="Disordered" evidence="5">
    <location>
        <begin position="502"/>
        <end position="610"/>
    </location>
</feature>
<dbReference type="STRING" id="765915.A0A1Y2HL75"/>
<name>A0A1Y2HL75_9FUNG</name>
<dbReference type="Gene3D" id="3.40.50.10190">
    <property type="entry name" value="BRCT domain"/>
    <property type="match status" value="1"/>
</dbReference>
<dbReference type="SMART" id="SM00292">
    <property type="entry name" value="BRCT"/>
    <property type="match status" value="1"/>
</dbReference>
<organism evidence="7 8">
    <name type="scientific">Catenaria anguillulae PL171</name>
    <dbReference type="NCBI Taxonomy" id="765915"/>
    <lineage>
        <taxon>Eukaryota</taxon>
        <taxon>Fungi</taxon>
        <taxon>Fungi incertae sedis</taxon>
        <taxon>Blastocladiomycota</taxon>
        <taxon>Blastocladiomycetes</taxon>
        <taxon>Blastocladiales</taxon>
        <taxon>Catenariaceae</taxon>
        <taxon>Catenaria</taxon>
    </lineage>
</organism>
<comment type="subcellular location">
    <subcellularLocation>
        <location evidence="4">Nucleus</location>
        <location evidence="4">Nucleolus</location>
    </subcellularLocation>
    <subcellularLocation>
        <location evidence="4">Nucleus</location>
        <location evidence="4">Nucleoplasm</location>
    </subcellularLocation>
</comment>
<dbReference type="PROSITE" id="PS50172">
    <property type="entry name" value="BRCT"/>
    <property type="match status" value="1"/>
</dbReference>
<dbReference type="PANTHER" id="PTHR12221">
    <property type="entry name" value="PESCADILLO - RELATED"/>
    <property type="match status" value="1"/>
</dbReference>
<evidence type="ECO:0000256" key="2">
    <source>
        <dbReference type="ARBA" id="ARBA00022552"/>
    </source>
</evidence>
<dbReference type="GO" id="GO:0000466">
    <property type="term" value="P:maturation of 5.8S rRNA from tricistronic rRNA transcript (SSU-rRNA, 5.8S rRNA, LSU-rRNA)"/>
    <property type="evidence" value="ECO:0007669"/>
    <property type="project" value="UniProtKB-UniRule"/>
</dbReference>
<accession>A0A1Y2HL75</accession>
<evidence type="ECO:0000256" key="1">
    <source>
        <dbReference type="ARBA" id="ARBA00022517"/>
    </source>
</evidence>
<comment type="caution">
    <text evidence="7">The sequence shown here is derived from an EMBL/GenBank/DDBJ whole genome shotgun (WGS) entry which is preliminary data.</text>
</comment>
<evidence type="ECO:0000259" key="6">
    <source>
        <dbReference type="PROSITE" id="PS50172"/>
    </source>
</evidence>
<gene>
    <name evidence="4" type="primary">NOP7</name>
    <name evidence="7" type="ORF">BCR44DRAFT_60091</name>
</gene>
<reference evidence="7 8" key="1">
    <citation type="submission" date="2016-07" db="EMBL/GenBank/DDBJ databases">
        <title>Pervasive Adenine N6-methylation of Active Genes in Fungi.</title>
        <authorList>
            <consortium name="DOE Joint Genome Institute"/>
            <person name="Mondo S.J."/>
            <person name="Dannebaum R.O."/>
            <person name="Kuo R.C."/>
            <person name="Labutti K."/>
            <person name="Haridas S."/>
            <person name="Kuo A."/>
            <person name="Salamov A."/>
            <person name="Ahrendt S.R."/>
            <person name="Lipzen A."/>
            <person name="Sullivan W."/>
            <person name="Andreopoulos W.B."/>
            <person name="Clum A."/>
            <person name="Lindquist E."/>
            <person name="Daum C."/>
            <person name="Ramamoorthy G.K."/>
            <person name="Gryganskyi A."/>
            <person name="Culley D."/>
            <person name="Magnuson J.K."/>
            <person name="James T.Y."/>
            <person name="O'Malley M.A."/>
            <person name="Stajich J.E."/>
            <person name="Spatafora J.W."/>
            <person name="Visel A."/>
            <person name="Grigoriev I.V."/>
        </authorList>
    </citation>
    <scope>NUCLEOTIDE SEQUENCE [LARGE SCALE GENOMIC DNA]</scope>
    <source>
        <strain evidence="7 8">PL171</strain>
    </source>
</reference>
<dbReference type="PANTHER" id="PTHR12221:SF6">
    <property type="entry name" value="PESCADILLO HOMOLOG"/>
    <property type="match status" value="1"/>
</dbReference>
<dbReference type="HAMAP" id="MF_03028">
    <property type="entry name" value="Pescadillo"/>
    <property type="match status" value="1"/>
</dbReference>
<dbReference type="AlphaFoldDB" id="A0A1Y2HL75"/>
<keyword evidence="8" id="KW-1185">Reference proteome</keyword>
<keyword evidence="1 4" id="KW-0690">Ribosome biogenesis</keyword>
<dbReference type="GO" id="GO:0070545">
    <property type="term" value="C:PeBoW complex"/>
    <property type="evidence" value="ECO:0007669"/>
    <property type="project" value="TreeGrafter"/>
</dbReference>
<dbReference type="Pfam" id="PF06732">
    <property type="entry name" value="Pescadillo_N"/>
    <property type="match status" value="1"/>
</dbReference>
<comment type="subunit">
    <text evidence="4">Component of the NOP7 complex, composed of ERB1, NOP7 and YTM1. Within the NOP7 complex ERB1 appears to interact directly with NOP7 and YTM1. The NOP7 complex also associates with the 66S pre-ribosome.</text>
</comment>
<feature type="region of interest" description="Disordered" evidence="5">
    <location>
        <begin position="301"/>
        <end position="329"/>
    </location>
</feature>
<evidence type="ECO:0000256" key="3">
    <source>
        <dbReference type="ARBA" id="ARBA00023242"/>
    </source>
</evidence>
<dbReference type="Pfam" id="PF16589">
    <property type="entry name" value="BRCT_2"/>
    <property type="match status" value="1"/>
</dbReference>
<sequence>MAPIKKKGKTGAVTNYISRRQALKKLQISLKDFRRLCILKGIYPRDPPNKKKLNKGSSAPNTWYFRRDVQYLLHEPLLQKFRDWKIFARKMAKAMGKRNFSAAEALDENRPEFSLDHIIRERYPTFNEALRDLDDALSMIFLFASMRSTKAVKNDLLESVYRKSIEFTQYVMQTRSLRKTFISIKGIYYQAEIKGQDITWVTPHQFSQQPPSDVDFKVMGTFLQLYDTLLGFILYKLYADAGLKYPPALNEDLDKDGAGVAALTLQSTQESSTATQVQPASAAVSQKLTSAEKKRMQSLKSKIASLSKQGDDSTPDAAAPTPVDQDGDEEMADDFEAAGDANQDTSDINSRPLVTYSMLSQNAGAHQSLFTNLVFYLSREVPRSAVEFLVRSFGGQVGWDIVAGAGSPIKEDDPRITHHIVDRPSLPLSLAALPKRTFVQPQWVFDCVNAGKLLLVSGTKHGEGYGPGQSLPPHLSPFEAKSEHSYDPTAAYNQDQEEDLALADSDAEDEDDADDVEDEEGAGSDSDAEDEAEEAALAEKAAKLRRKKQAQEEADKLEMSQILMSKRNKHLFQKLQNAKSDQKAETDRLKRKKADLQQGGGSKNKKQKRA</sequence>
<dbReference type="InterPro" id="IPR036420">
    <property type="entry name" value="BRCT_dom_sf"/>
</dbReference>
<dbReference type="CDD" id="cd17709">
    <property type="entry name" value="BRCT_pescadillo_like"/>
    <property type="match status" value="1"/>
</dbReference>
<proteinExistence type="inferred from homology"/>
<feature type="region of interest" description="Disordered" evidence="5">
    <location>
        <begin position="465"/>
        <end position="489"/>
    </location>
</feature>
<evidence type="ECO:0000313" key="8">
    <source>
        <dbReference type="Proteomes" id="UP000193411"/>
    </source>
</evidence>